<dbReference type="EMBL" id="JAGGMV010000001">
    <property type="protein sequence ID" value="MBP2200831.1"/>
    <property type="molecule type" value="Genomic_DNA"/>
</dbReference>
<reference evidence="2" key="1">
    <citation type="submission" date="2021-03" db="EMBL/GenBank/DDBJ databases">
        <title>Genomic Encyclopedia of Type Strains, Phase IV (KMG-V): Genome sequencing to study the core and pangenomes of soil and plant-associated prokaryotes.</title>
        <authorList>
            <person name="Whitman W."/>
        </authorList>
    </citation>
    <scope>NUCLEOTIDE SEQUENCE</scope>
    <source>
        <strain evidence="2">C4</strain>
    </source>
</reference>
<gene>
    <name evidence="2" type="ORF">J3E07_000229</name>
</gene>
<name>A0A8J7RH57_METVO</name>
<dbReference type="RefSeq" id="WP_259050600.1">
    <property type="nucleotide sequence ID" value="NZ_JAGGMU010000001.1"/>
</dbReference>
<keyword evidence="1" id="KW-0472">Membrane</keyword>
<comment type="caution">
    <text evidence="2">The sequence shown here is derived from an EMBL/GenBank/DDBJ whole genome shotgun (WGS) entry which is preliminary data.</text>
</comment>
<keyword evidence="1" id="KW-0812">Transmembrane</keyword>
<evidence type="ECO:0000313" key="2">
    <source>
        <dbReference type="EMBL" id="MBP2200831.1"/>
    </source>
</evidence>
<dbReference type="Proteomes" id="UP000740329">
    <property type="component" value="Unassembled WGS sequence"/>
</dbReference>
<organism evidence="2 3">
    <name type="scientific">Methanococcus voltae</name>
    <dbReference type="NCBI Taxonomy" id="2188"/>
    <lineage>
        <taxon>Archaea</taxon>
        <taxon>Methanobacteriati</taxon>
        <taxon>Methanobacteriota</taxon>
        <taxon>Methanomada group</taxon>
        <taxon>Methanococci</taxon>
        <taxon>Methanococcales</taxon>
        <taxon>Methanococcaceae</taxon>
        <taxon>Methanococcus</taxon>
    </lineage>
</organism>
<evidence type="ECO:0000256" key="1">
    <source>
        <dbReference type="SAM" id="Phobius"/>
    </source>
</evidence>
<keyword evidence="1" id="KW-1133">Transmembrane helix</keyword>
<accession>A0A8J7RH57</accession>
<sequence length="43" mass="4715">MVNSRTMGFKNFKNDMARPFRGNVAVKVVAYLVGILAVSSIVI</sequence>
<proteinExistence type="predicted"/>
<dbReference type="AlphaFoldDB" id="A0A8J7RH57"/>
<evidence type="ECO:0000313" key="3">
    <source>
        <dbReference type="Proteomes" id="UP000740329"/>
    </source>
</evidence>
<protein>
    <submittedName>
        <fullName evidence="2">Uncharacterized protein</fullName>
    </submittedName>
</protein>
<feature type="transmembrane region" description="Helical" evidence="1">
    <location>
        <begin position="20"/>
        <end position="42"/>
    </location>
</feature>